<evidence type="ECO:0000256" key="2">
    <source>
        <dbReference type="ARBA" id="ARBA00005417"/>
    </source>
</evidence>
<dbReference type="InterPro" id="IPR003439">
    <property type="entry name" value="ABC_transporter-like_ATP-bd"/>
</dbReference>
<dbReference type="SUPFAM" id="SSF52540">
    <property type="entry name" value="P-loop containing nucleoside triphosphate hydrolases"/>
    <property type="match status" value="1"/>
</dbReference>
<evidence type="ECO:0000256" key="1">
    <source>
        <dbReference type="ARBA" id="ARBA00004417"/>
    </source>
</evidence>
<evidence type="ECO:0000313" key="7">
    <source>
        <dbReference type="EMBL" id="TDQ60391.1"/>
    </source>
</evidence>
<dbReference type="Proteomes" id="UP000295391">
    <property type="component" value="Unassembled WGS sequence"/>
</dbReference>
<dbReference type="AlphaFoldDB" id="A0A4R6VDH4"/>
<comment type="similarity">
    <text evidence="2">Belongs to the ABC transporter superfamily.</text>
</comment>
<sequence length="348" mass="38252">MTAITLNSINKRFGPVHVLKDISLQFDKGEFVVLVGPSGCGKSTLLRMIAGLEPVSSGDMIFGDTRVNDLEPRERDIAMVFQSYALYPHMNVERNLGFSLELRKRAAAEKKDRTSHAAGILGLDKLLDRFPKALSGGQRQRVAMGRAIVRDPQIFLFDEPLSNLDAALRIEMRIEIAKLHQRLGTTMVYVTHDQVEAMTLADRIVVMNAGQVEQVGTPLDLYSNPANLFVAGFLGSPKMNFVAHDDAALNLPSSLTNPSAQTYGIRPEHIKVTAPDDTAHLVGTIDVVERLGSDTIFYINHGATKPFVVRVPGIDRTAIGEKIGCQFQPEDLHLFDQNGQAISEHKNG</sequence>
<feature type="domain" description="ABC transporter" evidence="6">
    <location>
        <begin position="4"/>
        <end position="234"/>
    </location>
</feature>
<dbReference type="Gene3D" id="2.40.50.100">
    <property type="match status" value="1"/>
</dbReference>
<dbReference type="GO" id="GO:0015423">
    <property type="term" value="F:ABC-type maltose transporter activity"/>
    <property type="evidence" value="ECO:0007669"/>
    <property type="project" value="TreeGrafter"/>
</dbReference>
<dbReference type="GO" id="GO:1990060">
    <property type="term" value="C:maltose transport complex"/>
    <property type="evidence" value="ECO:0007669"/>
    <property type="project" value="TreeGrafter"/>
</dbReference>
<dbReference type="GO" id="GO:0055052">
    <property type="term" value="C:ATP-binding cassette (ABC) transporter complex, substrate-binding subunit-containing"/>
    <property type="evidence" value="ECO:0007669"/>
    <property type="project" value="TreeGrafter"/>
</dbReference>
<evidence type="ECO:0000256" key="3">
    <source>
        <dbReference type="ARBA" id="ARBA00022448"/>
    </source>
</evidence>
<organism evidence="7 8">
    <name type="scientific">Maritalea mobilis</name>
    <dbReference type="NCBI Taxonomy" id="483324"/>
    <lineage>
        <taxon>Bacteria</taxon>
        <taxon>Pseudomonadati</taxon>
        <taxon>Pseudomonadota</taxon>
        <taxon>Alphaproteobacteria</taxon>
        <taxon>Hyphomicrobiales</taxon>
        <taxon>Devosiaceae</taxon>
        <taxon>Maritalea</taxon>
    </lineage>
</organism>
<dbReference type="InterPro" id="IPR003593">
    <property type="entry name" value="AAA+_ATPase"/>
</dbReference>
<dbReference type="PROSITE" id="PS50893">
    <property type="entry name" value="ABC_TRANSPORTER_2"/>
    <property type="match status" value="1"/>
</dbReference>
<dbReference type="InterPro" id="IPR027417">
    <property type="entry name" value="P-loop_NTPase"/>
</dbReference>
<comment type="caution">
    <text evidence="7">The sequence shown here is derived from an EMBL/GenBank/DDBJ whole genome shotgun (WGS) entry which is preliminary data.</text>
</comment>
<dbReference type="SMART" id="SM00382">
    <property type="entry name" value="AAA"/>
    <property type="match status" value="1"/>
</dbReference>
<dbReference type="Pfam" id="PF00005">
    <property type="entry name" value="ABC_tran"/>
    <property type="match status" value="1"/>
</dbReference>
<dbReference type="RefSeq" id="WP_133573884.1">
    <property type="nucleotide sequence ID" value="NZ_SNYR01000004.1"/>
</dbReference>
<proteinExistence type="inferred from homology"/>
<dbReference type="NCBIfam" id="NF008653">
    <property type="entry name" value="PRK11650.1"/>
    <property type="match status" value="1"/>
</dbReference>
<dbReference type="InterPro" id="IPR047641">
    <property type="entry name" value="ABC_transpr_MalK/UgpC-like"/>
</dbReference>
<dbReference type="InterPro" id="IPR013611">
    <property type="entry name" value="Transp-assoc_OB_typ2"/>
</dbReference>
<dbReference type="Gene3D" id="3.40.50.300">
    <property type="entry name" value="P-loop containing nucleotide triphosphate hydrolases"/>
    <property type="match status" value="1"/>
</dbReference>
<accession>A0A4R6VDH4</accession>
<evidence type="ECO:0000259" key="6">
    <source>
        <dbReference type="PROSITE" id="PS50893"/>
    </source>
</evidence>
<evidence type="ECO:0000256" key="4">
    <source>
        <dbReference type="ARBA" id="ARBA00022741"/>
    </source>
</evidence>
<dbReference type="PROSITE" id="PS00211">
    <property type="entry name" value="ABC_TRANSPORTER_1"/>
    <property type="match status" value="1"/>
</dbReference>
<keyword evidence="3" id="KW-0813">Transport</keyword>
<dbReference type="InterPro" id="IPR008995">
    <property type="entry name" value="Mo/tungstate-bd_C_term_dom"/>
</dbReference>
<dbReference type="OrthoDB" id="7325173at2"/>
<name>A0A4R6VDH4_9HYPH</name>
<dbReference type="InterPro" id="IPR017871">
    <property type="entry name" value="ABC_transporter-like_CS"/>
</dbReference>
<dbReference type="Pfam" id="PF08402">
    <property type="entry name" value="TOBE_2"/>
    <property type="match status" value="1"/>
</dbReference>
<evidence type="ECO:0000256" key="5">
    <source>
        <dbReference type="ARBA" id="ARBA00022840"/>
    </source>
</evidence>
<dbReference type="InterPro" id="IPR015855">
    <property type="entry name" value="ABC_transpr_MalK-like"/>
</dbReference>
<dbReference type="PANTHER" id="PTHR43875:SF3">
    <property type="entry name" value="MALTOSE_MALTODEXTRIN IMPORT ATP-BINDING PROTEIN MALK"/>
    <property type="match status" value="1"/>
</dbReference>
<dbReference type="EMBL" id="SNYR01000004">
    <property type="protein sequence ID" value="TDQ60391.1"/>
    <property type="molecule type" value="Genomic_DNA"/>
</dbReference>
<gene>
    <name evidence="7" type="ORF">ATL17_3278</name>
</gene>
<dbReference type="GO" id="GO:0005524">
    <property type="term" value="F:ATP binding"/>
    <property type="evidence" value="ECO:0007669"/>
    <property type="project" value="UniProtKB-KW"/>
</dbReference>
<protein>
    <submittedName>
        <fullName evidence="7">Carbohydrate ABC transporter ATP-binding protein (CUT1 family)</fullName>
    </submittedName>
</protein>
<keyword evidence="5 7" id="KW-0067">ATP-binding</keyword>
<dbReference type="FunFam" id="3.40.50.300:FF:000042">
    <property type="entry name" value="Maltose/maltodextrin ABC transporter, ATP-binding protein"/>
    <property type="match status" value="1"/>
</dbReference>
<dbReference type="CDD" id="cd03301">
    <property type="entry name" value="ABC_MalK_N"/>
    <property type="match status" value="1"/>
</dbReference>
<dbReference type="SUPFAM" id="SSF50331">
    <property type="entry name" value="MOP-like"/>
    <property type="match status" value="1"/>
</dbReference>
<reference evidence="7 8" key="1">
    <citation type="submission" date="2019-03" db="EMBL/GenBank/DDBJ databases">
        <title>Genomic Encyclopedia of Type Strains, Phase III (KMG-III): the genomes of soil and plant-associated and newly described type strains.</title>
        <authorList>
            <person name="Whitman W."/>
        </authorList>
    </citation>
    <scope>NUCLEOTIDE SEQUENCE [LARGE SCALE GENOMIC DNA]</scope>
    <source>
        <strain evidence="7 8">CGMCC 1.7002</strain>
    </source>
</reference>
<keyword evidence="4" id="KW-0547">Nucleotide-binding</keyword>
<keyword evidence="8" id="KW-1185">Reference proteome</keyword>
<dbReference type="GO" id="GO:0016887">
    <property type="term" value="F:ATP hydrolysis activity"/>
    <property type="evidence" value="ECO:0007669"/>
    <property type="project" value="InterPro"/>
</dbReference>
<dbReference type="InterPro" id="IPR012340">
    <property type="entry name" value="NA-bd_OB-fold"/>
</dbReference>
<comment type="subcellular location">
    <subcellularLocation>
        <location evidence="1">Cell inner membrane</location>
        <topology evidence="1">Peripheral membrane protein</topology>
    </subcellularLocation>
</comment>
<dbReference type="PANTHER" id="PTHR43875">
    <property type="entry name" value="MALTODEXTRIN IMPORT ATP-BINDING PROTEIN MSMX"/>
    <property type="match status" value="1"/>
</dbReference>
<dbReference type="Gene3D" id="2.40.50.140">
    <property type="entry name" value="Nucleic acid-binding proteins"/>
    <property type="match status" value="1"/>
</dbReference>
<evidence type="ECO:0000313" key="8">
    <source>
        <dbReference type="Proteomes" id="UP000295391"/>
    </source>
</evidence>